<accession>A0ABC9XA71</accession>
<dbReference type="InterPro" id="IPR038765">
    <property type="entry name" value="Papain-like_cys_pep_sf"/>
</dbReference>
<dbReference type="Proteomes" id="UP001623348">
    <property type="component" value="Unassembled WGS sequence"/>
</dbReference>
<dbReference type="GO" id="GO:0006629">
    <property type="term" value="P:lipid metabolic process"/>
    <property type="evidence" value="ECO:0007669"/>
    <property type="project" value="UniProtKB-KW"/>
</dbReference>
<gene>
    <name evidence="7" type="ORF">GRJ2_001856700</name>
</gene>
<evidence type="ECO:0000256" key="4">
    <source>
        <dbReference type="ARBA" id="ARBA00023098"/>
    </source>
</evidence>
<evidence type="ECO:0000256" key="1">
    <source>
        <dbReference type="ARBA" id="ARBA00007824"/>
    </source>
</evidence>
<dbReference type="EMBL" id="BAAFJT010000010">
    <property type="protein sequence ID" value="GAB0193914.1"/>
    <property type="molecule type" value="Genomic_DNA"/>
</dbReference>
<protein>
    <recommendedName>
        <fullName evidence="6">LRAT domain-containing protein</fullName>
    </recommendedName>
</protein>
<evidence type="ECO:0000313" key="7">
    <source>
        <dbReference type="EMBL" id="GAB0193914.1"/>
    </source>
</evidence>
<organism evidence="7 8">
    <name type="scientific">Grus japonensis</name>
    <name type="common">Japanese crane</name>
    <name type="synonym">Red-crowned crane</name>
    <dbReference type="NCBI Taxonomy" id="30415"/>
    <lineage>
        <taxon>Eukaryota</taxon>
        <taxon>Metazoa</taxon>
        <taxon>Chordata</taxon>
        <taxon>Craniata</taxon>
        <taxon>Vertebrata</taxon>
        <taxon>Euteleostomi</taxon>
        <taxon>Archelosauria</taxon>
        <taxon>Archosauria</taxon>
        <taxon>Dinosauria</taxon>
        <taxon>Saurischia</taxon>
        <taxon>Theropoda</taxon>
        <taxon>Coelurosauria</taxon>
        <taxon>Aves</taxon>
        <taxon>Neognathae</taxon>
        <taxon>Neoaves</taxon>
        <taxon>Gruiformes</taxon>
        <taxon>Gruidae</taxon>
        <taxon>Grus</taxon>
    </lineage>
</organism>
<proteinExistence type="inferred from homology"/>
<evidence type="ECO:0000256" key="5">
    <source>
        <dbReference type="SAM" id="MobiDB-lite"/>
    </source>
</evidence>
<keyword evidence="4" id="KW-0443">Lipid metabolism</keyword>
<dbReference type="GO" id="GO:0016740">
    <property type="term" value="F:transferase activity"/>
    <property type="evidence" value="ECO:0007669"/>
    <property type="project" value="UniProtKB-KW"/>
</dbReference>
<keyword evidence="8" id="KW-1185">Reference proteome</keyword>
<keyword evidence="3" id="KW-0378">Hydrolase</keyword>
<feature type="domain" description="LRAT" evidence="6">
    <location>
        <begin position="46"/>
        <end position="154"/>
    </location>
</feature>
<evidence type="ECO:0000256" key="2">
    <source>
        <dbReference type="ARBA" id="ARBA00022679"/>
    </source>
</evidence>
<comment type="similarity">
    <text evidence="1">Belongs to the H-rev107 family.</text>
</comment>
<dbReference type="SUPFAM" id="SSF54001">
    <property type="entry name" value="Cysteine proteinases"/>
    <property type="match status" value="1"/>
</dbReference>
<dbReference type="PANTHER" id="PTHR13943">
    <property type="entry name" value="HRAS-LIKE SUPPRESSOR - RELATED"/>
    <property type="match status" value="1"/>
</dbReference>
<keyword evidence="2" id="KW-0808">Transferase</keyword>
<dbReference type="InterPro" id="IPR051496">
    <property type="entry name" value="H-rev107_PLA/AT"/>
</dbReference>
<comment type="caution">
    <text evidence="7">The sequence shown here is derived from an EMBL/GenBank/DDBJ whole genome shotgun (WGS) entry which is preliminary data.</text>
</comment>
<dbReference type="PANTHER" id="PTHR13943:SF77">
    <property type="entry name" value="LRAT DOMAIN-CONTAINING PROTEIN"/>
    <property type="match status" value="1"/>
</dbReference>
<evidence type="ECO:0000313" key="8">
    <source>
        <dbReference type="Proteomes" id="UP001623348"/>
    </source>
</evidence>
<dbReference type="Gene3D" id="3.90.1720.10">
    <property type="entry name" value="endopeptidase domain like (from Nostoc punctiforme)"/>
    <property type="match status" value="2"/>
</dbReference>
<dbReference type="GO" id="GO:0016787">
    <property type="term" value="F:hydrolase activity"/>
    <property type="evidence" value="ECO:0007669"/>
    <property type="project" value="UniProtKB-KW"/>
</dbReference>
<sequence>MLSSSSSTRVYEIIKFVLSGDKEFFEEVSESNVQPGDIVLVPCLNKTGIIRKLFQHAAVYCGDGEVIHFQNTTSTSSGKSGRISKEGFEAMIQERGKCQILRKKGGISLSDFNSKIKELMNSKANYNVCINNCIHFALYLLDMVKFYKERVEIQNEDDSGSSRDGTGGPETWTGPQTVAGAVSTAAFFLCKEMLGQHFDEVPDGVAEPQPGDLFLFPLASGCPDWWEGHASVYCGDGEIIHLEGSSGMSPSGIVAKHGKSHLLRTRGPAKVLRKKGSLDAAALQQRIRAAMDQVVEYDAVTCNCVHFALALLGLGQFTTDTVGATT</sequence>
<dbReference type="AlphaFoldDB" id="A0ABC9XA71"/>
<dbReference type="Pfam" id="PF04970">
    <property type="entry name" value="LRAT"/>
    <property type="match status" value="1"/>
</dbReference>
<dbReference type="PROSITE" id="PS51934">
    <property type="entry name" value="LRAT"/>
    <property type="match status" value="1"/>
</dbReference>
<feature type="region of interest" description="Disordered" evidence="5">
    <location>
        <begin position="155"/>
        <end position="175"/>
    </location>
</feature>
<evidence type="ECO:0000256" key="3">
    <source>
        <dbReference type="ARBA" id="ARBA00022801"/>
    </source>
</evidence>
<reference evidence="7 8" key="1">
    <citation type="submission" date="2024-06" db="EMBL/GenBank/DDBJ databases">
        <title>The draft genome of Grus japonensis, version 3.</title>
        <authorList>
            <person name="Nabeshima K."/>
            <person name="Suzuki S."/>
            <person name="Onuma M."/>
        </authorList>
    </citation>
    <scope>NUCLEOTIDE SEQUENCE [LARGE SCALE GENOMIC DNA]</scope>
    <source>
        <strain evidence="7 8">451A</strain>
    </source>
</reference>
<evidence type="ECO:0000259" key="6">
    <source>
        <dbReference type="PROSITE" id="PS51934"/>
    </source>
</evidence>
<dbReference type="InterPro" id="IPR007053">
    <property type="entry name" value="LRAT_dom"/>
</dbReference>
<name>A0ABC9XA71_GRUJA</name>